<reference evidence="3 4" key="1">
    <citation type="submission" date="2018-02" db="EMBL/GenBank/DDBJ databases">
        <title>Solimicrobium silvestre gen. nov., sp. nov., isolated from alpine forest soil.</title>
        <authorList>
            <person name="Margesin R."/>
            <person name="Albuquerque L."/>
            <person name="Zhang D.-C."/>
            <person name="Froufe H.J.C."/>
            <person name="Severino R."/>
            <person name="Roxo I."/>
            <person name="Egas C."/>
            <person name="Da Costa M.S."/>
        </authorList>
    </citation>
    <scope>NUCLEOTIDE SEQUENCE [LARGE SCALE GENOMIC DNA]</scope>
    <source>
        <strain evidence="3 4">S20-91</strain>
    </source>
</reference>
<organism evidence="3 4">
    <name type="scientific">Solimicrobium silvestre</name>
    <dbReference type="NCBI Taxonomy" id="2099400"/>
    <lineage>
        <taxon>Bacteria</taxon>
        <taxon>Pseudomonadati</taxon>
        <taxon>Pseudomonadota</taxon>
        <taxon>Betaproteobacteria</taxon>
        <taxon>Burkholderiales</taxon>
        <taxon>Oxalobacteraceae</taxon>
        <taxon>Solimicrobium</taxon>
    </lineage>
</organism>
<evidence type="ECO:0000256" key="1">
    <source>
        <dbReference type="SAM" id="SignalP"/>
    </source>
</evidence>
<evidence type="ECO:0000259" key="2">
    <source>
        <dbReference type="SMART" id="SM00867"/>
    </source>
</evidence>
<dbReference type="InterPro" id="IPR007372">
    <property type="entry name" value="Lipid/polyisoprenoid-bd_YceI"/>
</dbReference>
<feature type="chain" id="PRO_5015392795" description="Lipid/polyisoprenoid-binding YceI-like domain-containing protein" evidence="1">
    <location>
        <begin position="22"/>
        <end position="195"/>
    </location>
</feature>
<sequence length="195" mass="21018">MKLALLLACAIALSLPTIGHTDEYNTVQSDKSTLTFGFKQMGVSMNGKFKKFDVQMNFDPANLIASKAQFNLDLVSIDIGSDEGNDEVIGKQWFNVKAFPKASFTSNSIKSLGGNRYEVSGPLTIKGHTKIVTTSANMTISGKTASFDGAFVILRTDYNIGEGAWSSVDIVANEIQIKFHLLASVGKSVLAGNQR</sequence>
<accession>A0A2S9H4A0</accession>
<evidence type="ECO:0000313" key="4">
    <source>
        <dbReference type="Proteomes" id="UP000237839"/>
    </source>
</evidence>
<protein>
    <recommendedName>
        <fullName evidence="2">Lipid/polyisoprenoid-binding YceI-like domain-containing protein</fullName>
    </recommendedName>
</protein>
<dbReference type="InterPro" id="IPR036761">
    <property type="entry name" value="TTHA0802/YceI-like_sf"/>
</dbReference>
<dbReference type="Gene3D" id="2.40.128.110">
    <property type="entry name" value="Lipid/polyisoprenoid-binding, YceI-like"/>
    <property type="match status" value="1"/>
</dbReference>
<dbReference type="RefSeq" id="WP_105530517.1">
    <property type="nucleotide sequence ID" value="NZ_PUGF01000002.1"/>
</dbReference>
<comment type="caution">
    <text evidence="3">The sequence shown here is derived from an EMBL/GenBank/DDBJ whole genome shotgun (WGS) entry which is preliminary data.</text>
</comment>
<dbReference type="PANTHER" id="PTHR34406">
    <property type="entry name" value="PROTEIN YCEI"/>
    <property type="match status" value="1"/>
</dbReference>
<dbReference type="PANTHER" id="PTHR34406:SF1">
    <property type="entry name" value="PROTEIN YCEI"/>
    <property type="match status" value="1"/>
</dbReference>
<feature type="domain" description="Lipid/polyisoprenoid-binding YceI-like" evidence="2">
    <location>
        <begin position="26"/>
        <end position="184"/>
    </location>
</feature>
<feature type="signal peptide" evidence="1">
    <location>
        <begin position="1"/>
        <end position="21"/>
    </location>
</feature>
<proteinExistence type="predicted"/>
<dbReference type="AlphaFoldDB" id="A0A2S9H4A0"/>
<evidence type="ECO:0000313" key="3">
    <source>
        <dbReference type="EMBL" id="PRC94706.1"/>
    </source>
</evidence>
<dbReference type="OrthoDB" id="1247465at2"/>
<keyword evidence="1" id="KW-0732">Signal</keyword>
<dbReference type="SUPFAM" id="SSF101874">
    <property type="entry name" value="YceI-like"/>
    <property type="match status" value="1"/>
</dbReference>
<dbReference type="Pfam" id="PF04264">
    <property type="entry name" value="YceI"/>
    <property type="match status" value="1"/>
</dbReference>
<name>A0A2S9H4A0_9BURK</name>
<keyword evidence="4" id="KW-1185">Reference proteome</keyword>
<dbReference type="SMART" id="SM00867">
    <property type="entry name" value="YceI"/>
    <property type="match status" value="1"/>
</dbReference>
<gene>
    <name evidence="3" type="ORF">S2091_0709</name>
</gene>
<dbReference type="EMBL" id="PUGF01000002">
    <property type="protein sequence ID" value="PRC94706.1"/>
    <property type="molecule type" value="Genomic_DNA"/>
</dbReference>
<dbReference type="Proteomes" id="UP000237839">
    <property type="component" value="Unassembled WGS sequence"/>
</dbReference>